<protein>
    <submittedName>
        <fullName evidence="2">Uncharacterized protein</fullName>
    </submittedName>
</protein>
<organism evidence="2 3">
    <name type="scientific">Elysia marginata</name>
    <dbReference type="NCBI Taxonomy" id="1093978"/>
    <lineage>
        <taxon>Eukaryota</taxon>
        <taxon>Metazoa</taxon>
        <taxon>Spiralia</taxon>
        <taxon>Lophotrochozoa</taxon>
        <taxon>Mollusca</taxon>
        <taxon>Gastropoda</taxon>
        <taxon>Heterobranchia</taxon>
        <taxon>Euthyneura</taxon>
        <taxon>Panpulmonata</taxon>
        <taxon>Sacoglossa</taxon>
        <taxon>Placobranchoidea</taxon>
        <taxon>Plakobranchidae</taxon>
        <taxon>Elysia</taxon>
    </lineage>
</organism>
<gene>
    <name evidence="2" type="ORF">ElyMa_001220000</name>
</gene>
<name>A0AAV4I7A7_9GAST</name>
<keyword evidence="1" id="KW-1133">Transmembrane helix</keyword>
<keyword evidence="1" id="KW-0472">Membrane</keyword>
<evidence type="ECO:0000313" key="2">
    <source>
        <dbReference type="EMBL" id="GFS06299.1"/>
    </source>
</evidence>
<feature type="transmembrane region" description="Helical" evidence="1">
    <location>
        <begin position="79"/>
        <end position="108"/>
    </location>
</feature>
<dbReference type="EMBL" id="BMAT01002416">
    <property type="protein sequence ID" value="GFS06299.1"/>
    <property type="molecule type" value="Genomic_DNA"/>
</dbReference>
<dbReference type="Proteomes" id="UP000762676">
    <property type="component" value="Unassembled WGS sequence"/>
</dbReference>
<comment type="caution">
    <text evidence="2">The sequence shown here is derived from an EMBL/GenBank/DDBJ whole genome shotgun (WGS) entry which is preliminary data.</text>
</comment>
<keyword evidence="3" id="KW-1185">Reference proteome</keyword>
<dbReference type="AlphaFoldDB" id="A0AAV4I7A7"/>
<accession>A0AAV4I7A7</accession>
<proteinExistence type="predicted"/>
<keyword evidence="1" id="KW-0812">Transmembrane</keyword>
<reference evidence="2 3" key="1">
    <citation type="journal article" date="2021" name="Elife">
        <title>Chloroplast acquisition without the gene transfer in kleptoplastic sea slugs, Plakobranchus ocellatus.</title>
        <authorList>
            <person name="Maeda T."/>
            <person name="Takahashi S."/>
            <person name="Yoshida T."/>
            <person name="Shimamura S."/>
            <person name="Takaki Y."/>
            <person name="Nagai Y."/>
            <person name="Toyoda A."/>
            <person name="Suzuki Y."/>
            <person name="Arimoto A."/>
            <person name="Ishii H."/>
            <person name="Satoh N."/>
            <person name="Nishiyama T."/>
            <person name="Hasebe M."/>
            <person name="Maruyama T."/>
            <person name="Minagawa J."/>
            <person name="Obokata J."/>
            <person name="Shigenobu S."/>
        </authorList>
    </citation>
    <scope>NUCLEOTIDE SEQUENCE [LARGE SCALE GENOMIC DNA]</scope>
</reference>
<evidence type="ECO:0000256" key="1">
    <source>
        <dbReference type="SAM" id="Phobius"/>
    </source>
</evidence>
<evidence type="ECO:0000313" key="3">
    <source>
        <dbReference type="Proteomes" id="UP000762676"/>
    </source>
</evidence>
<sequence length="110" mass="12078">MVFSRAKISPLRASPSIPQQMAAARRPVAAVKCRLQTTLTEAPGAEELQVEVDSMRGVRRHKDYLFHEQIEGMLLRVPLVVVLLLPLLLVVVVVVVVVVIVVAAVIIVHI</sequence>